<evidence type="ECO:0000313" key="1">
    <source>
        <dbReference type="EMBL" id="KAF1963818.1"/>
    </source>
</evidence>
<dbReference type="OrthoDB" id="1606438at2759"/>
<dbReference type="AlphaFoldDB" id="A0A6A5UGA3"/>
<protein>
    <submittedName>
        <fullName evidence="1">Uncharacterized protein</fullName>
    </submittedName>
</protein>
<sequence length="102" mass="10736">MSLQQINTPSNGVSEKLPFEQLSSAISESAGILSGYLTTYHLPQPSFEADGPSVIVPVNAPPNVQLARQKPLAASLELFQLATGPSDFLPNLATGVSVFNIV</sequence>
<accession>A0A6A5UGA3</accession>
<dbReference type="EMBL" id="ML976977">
    <property type="protein sequence ID" value="KAF1963818.1"/>
    <property type="molecule type" value="Genomic_DNA"/>
</dbReference>
<gene>
    <name evidence="1" type="ORF">CC80DRAFT_588143</name>
</gene>
<evidence type="ECO:0000313" key="2">
    <source>
        <dbReference type="Proteomes" id="UP000800035"/>
    </source>
</evidence>
<organism evidence="1 2">
    <name type="scientific">Byssothecium circinans</name>
    <dbReference type="NCBI Taxonomy" id="147558"/>
    <lineage>
        <taxon>Eukaryota</taxon>
        <taxon>Fungi</taxon>
        <taxon>Dikarya</taxon>
        <taxon>Ascomycota</taxon>
        <taxon>Pezizomycotina</taxon>
        <taxon>Dothideomycetes</taxon>
        <taxon>Pleosporomycetidae</taxon>
        <taxon>Pleosporales</taxon>
        <taxon>Massarineae</taxon>
        <taxon>Massarinaceae</taxon>
        <taxon>Byssothecium</taxon>
    </lineage>
</organism>
<name>A0A6A5UGA3_9PLEO</name>
<keyword evidence="2" id="KW-1185">Reference proteome</keyword>
<dbReference type="Proteomes" id="UP000800035">
    <property type="component" value="Unassembled WGS sequence"/>
</dbReference>
<reference evidence="1" key="1">
    <citation type="journal article" date="2020" name="Stud. Mycol.">
        <title>101 Dothideomycetes genomes: a test case for predicting lifestyles and emergence of pathogens.</title>
        <authorList>
            <person name="Haridas S."/>
            <person name="Albert R."/>
            <person name="Binder M."/>
            <person name="Bloem J."/>
            <person name="Labutti K."/>
            <person name="Salamov A."/>
            <person name="Andreopoulos B."/>
            <person name="Baker S."/>
            <person name="Barry K."/>
            <person name="Bills G."/>
            <person name="Bluhm B."/>
            <person name="Cannon C."/>
            <person name="Castanera R."/>
            <person name="Culley D."/>
            <person name="Daum C."/>
            <person name="Ezra D."/>
            <person name="Gonzalez J."/>
            <person name="Henrissat B."/>
            <person name="Kuo A."/>
            <person name="Liang C."/>
            <person name="Lipzen A."/>
            <person name="Lutzoni F."/>
            <person name="Magnuson J."/>
            <person name="Mondo S."/>
            <person name="Nolan M."/>
            <person name="Ohm R."/>
            <person name="Pangilinan J."/>
            <person name="Park H.-J."/>
            <person name="Ramirez L."/>
            <person name="Alfaro M."/>
            <person name="Sun H."/>
            <person name="Tritt A."/>
            <person name="Yoshinaga Y."/>
            <person name="Zwiers L.-H."/>
            <person name="Turgeon B."/>
            <person name="Goodwin S."/>
            <person name="Spatafora J."/>
            <person name="Crous P."/>
            <person name="Grigoriev I."/>
        </authorList>
    </citation>
    <scope>NUCLEOTIDE SEQUENCE</scope>
    <source>
        <strain evidence="1">CBS 675.92</strain>
    </source>
</reference>
<proteinExistence type="predicted"/>